<proteinExistence type="predicted"/>
<reference evidence="1" key="1">
    <citation type="submission" date="2020-07" db="EMBL/GenBank/DDBJ databases">
        <title>Multicomponent nature underlies the extraordinary mechanical properties of spider dragline silk.</title>
        <authorList>
            <person name="Kono N."/>
            <person name="Nakamura H."/>
            <person name="Mori M."/>
            <person name="Yoshida Y."/>
            <person name="Ohtoshi R."/>
            <person name="Malay A.D."/>
            <person name="Moran D.A.P."/>
            <person name="Tomita M."/>
            <person name="Numata K."/>
            <person name="Arakawa K."/>
        </authorList>
    </citation>
    <scope>NUCLEOTIDE SEQUENCE</scope>
</reference>
<dbReference type="EMBL" id="BMAO01017319">
    <property type="protein sequence ID" value="GFR14842.1"/>
    <property type="molecule type" value="Genomic_DNA"/>
</dbReference>
<sequence>MIEVRGVDTELTVDVDVQIVKITSMFTDSVTRIFWSNSHPECQVRSDLNSGYYSRDWRRIHHPHNDTNHIFVSFSPIISSLWRPLK</sequence>
<evidence type="ECO:0000313" key="2">
    <source>
        <dbReference type="Proteomes" id="UP000887116"/>
    </source>
</evidence>
<dbReference type="Proteomes" id="UP000887116">
    <property type="component" value="Unassembled WGS sequence"/>
</dbReference>
<dbReference type="AlphaFoldDB" id="A0A8X6LNF9"/>
<comment type="caution">
    <text evidence="1">The sequence shown here is derived from an EMBL/GenBank/DDBJ whole genome shotgun (WGS) entry which is preliminary data.</text>
</comment>
<keyword evidence="2" id="KW-1185">Reference proteome</keyword>
<evidence type="ECO:0000313" key="1">
    <source>
        <dbReference type="EMBL" id="GFR14842.1"/>
    </source>
</evidence>
<name>A0A8X6LNF9_TRICU</name>
<organism evidence="1 2">
    <name type="scientific">Trichonephila clavata</name>
    <name type="common">Joro spider</name>
    <name type="synonym">Nephila clavata</name>
    <dbReference type="NCBI Taxonomy" id="2740835"/>
    <lineage>
        <taxon>Eukaryota</taxon>
        <taxon>Metazoa</taxon>
        <taxon>Ecdysozoa</taxon>
        <taxon>Arthropoda</taxon>
        <taxon>Chelicerata</taxon>
        <taxon>Arachnida</taxon>
        <taxon>Araneae</taxon>
        <taxon>Araneomorphae</taxon>
        <taxon>Entelegynae</taxon>
        <taxon>Araneoidea</taxon>
        <taxon>Nephilidae</taxon>
        <taxon>Trichonephila</taxon>
    </lineage>
</organism>
<protein>
    <submittedName>
        <fullName evidence="1">Uncharacterized protein</fullName>
    </submittedName>
</protein>
<gene>
    <name evidence="1" type="ORF">TNCT_397791</name>
</gene>
<accession>A0A8X6LNF9</accession>